<evidence type="ECO:0000313" key="2">
    <source>
        <dbReference type="Proteomes" id="UP000426246"/>
    </source>
</evidence>
<evidence type="ECO:0000313" key="1">
    <source>
        <dbReference type="EMBL" id="QGQ97022.1"/>
    </source>
</evidence>
<dbReference type="InterPro" id="IPR018330">
    <property type="entry name" value="RecT_fam"/>
</dbReference>
<dbReference type="GO" id="GO:0003677">
    <property type="term" value="F:DNA binding"/>
    <property type="evidence" value="ECO:0007669"/>
    <property type="project" value="InterPro"/>
</dbReference>
<reference evidence="2" key="1">
    <citation type="submission" date="2018-11" db="EMBL/GenBank/DDBJ databases">
        <title>Complete genome sequence of Paenibacillus sp. ML311-T8.</title>
        <authorList>
            <person name="Nam Y.-D."/>
            <person name="Kang J."/>
            <person name="Chung W.-H."/>
            <person name="Park Y.S."/>
        </authorList>
    </citation>
    <scope>NUCLEOTIDE SEQUENCE [LARGE SCALE GENOMIC DNA]</scope>
    <source>
        <strain evidence="2">ML311-T8</strain>
    </source>
</reference>
<protein>
    <submittedName>
        <fullName evidence="1">Uncharacterized protein</fullName>
    </submittedName>
</protein>
<organism evidence="1 2">
    <name type="scientific">Paenibacillus psychroresistens</name>
    <dbReference type="NCBI Taxonomy" id="1778678"/>
    <lineage>
        <taxon>Bacteria</taxon>
        <taxon>Bacillati</taxon>
        <taxon>Bacillota</taxon>
        <taxon>Bacilli</taxon>
        <taxon>Bacillales</taxon>
        <taxon>Paenibacillaceae</taxon>
        <taxon>Paenibacillus</taxon>
    </lineage>
</organism>
<dbReference type="EMBL" id="CP034235">
    <property type="protein sequence ID" value="QGQ97022.1"/>
    <property type="molecule type" value="Genomic_DNA"/>
</dbReference>
<dbReference type="RefSeq" id="WP_155702122.1">
    <property type="nucleotide sequence ID" value="NZ_CP034235.1"/>
</dbReference>
<dbReference type="GO" id="GO:0006259">
    <property type="term" value="P:DNA metabolic process"/>
    <property type="evidence" value="ECO:0007669"/>
    <property type="project" value="InterPro"/>
</dbReference>
<dbReference type="Pfam" id="PF03837">
    <property type="entry name" value="RecT"/>
    <property type="match status" value="1"/>
</dbReference>
<keyword evidence="2" id="KW-1185">Reference proteome</keyword>
<dbReference type="Proteomes" id="UP000426246">
    <property type="component" value="Chromosome"/>
</dbReference>
<sequence length="315" mass="35443">MANQIVEYKKFTFGDLDETMIQTIHETIAKDCTEPQFRLFMTIAKSLGANPLLNEIYPTVYSGKLTPQFGIGFYVTQARKHKDYRGYDVQLVHENDEFSMHQEKDEGDERYYTVIDKHSWGFPRGKIIGCYAFAYREGFKPFSVVMGIEEVDHLRNSNIGMQKAMWNNNTGDMFKKHISKRALSAGFGLGFDDEELSGDTGGNEPYVRKEINPEADPVIITEPVTKTTKTRASEAAGAVEAEVTPIDEVAERKVVNGTIKAKLKELGITTDAAILDYMNTNMKAATPDSPTLAERKTLLKFIEKQIADKSDELEP</sequence>
<dbReference type="OrthoDB" id="2664780at2"/>
<name>A0A6B8RMV4_9BACL</name>
<gene>
    <name evidence="1" type="ORF">EHS13_20105</name>
</gene>
<dbReference type="KEGG" id="ppsc:EHS13_20105"/>
<dbReference type="AlphaFoldDB" id="A0A6B8RMV4"/>
<accession>A0A6B8RMV4</accession>
<proteinExistence type="predicted"/>